<evidence type="ECO:0000256" key="3">
    <source>
        <dbReference type="HAMAP-Rule" id="MF_03054"/>
    </source>
</evidence>
<name>A0A0N5AKL3_9BILA</name>
<sequence>MVLSVNMKYKQCVKCGQPGTLSGVDPKKAIYCKSCFIASVKHKFASAIGKRRIFKDGQRKAIIVYEGNQESAFLISQIAQSLSAGNKRLTIEPTVVVLVTATDEESINKVTSAVCRFQEILKCQWFFVHVALVLDSIKLNEANAIAGLNLVEKYKGLLDSCSDVSVRMELTSLLKDLLLIRIARFLNIDKILVPDCADVLARKVLSSFCFARAASVACMTGAVDVRFDDVIILRPIRDICLKEIAIINRFEGSDSYVILTETAHLRDTMEKSVQSATTNFFYEQLNEGFKGVLNTVLSTSSKLKLPTDNKNRCLLCYSMFLSLQAERFCHGCSLIFDEVGEKDVIEEVLLMEN</sequence>
<dbReference type="PANTHER" id="PTHR20882:SF14">
    <property type="entry name" value="CYTOPLASMIC TRNA 2-THIOLATION PROTEIN 2"/>
    <property type="match status" value="1"/>
</dbReference>
<comment type="similarity">
    <text evidence="3">Belongs to the CTU2/NCS2 family.</text>
</comment>
<dbReference type="PANTHER" id="PTHR20882">
    <property type="entry name" value="CYTOPLASMIC TRNA 2-THIOLATION PROTEIN 2"/>
    <property type="match status" value="1"/>
</dbReference>
<evidence type="ECO:0000256" key="1">
    <source>
        <dbReference type="ARBA" id="ARBA00022490"/>
    </source>
</evidence>
<keyword evidence="1 3" id="KW-0963">Cytoplasm</keyword>
<dbReference type="GO" id="GO:0002143">
    <property type="term" value="P:tRNA wobble position uridine thiolation"/>
    <property type="evidence" value="ECO:0007669"/>
    <property type="project" value="TreeGrafter"/>
</dbReference>
<comment type="pathway">
    <text evidence="3">tRNA modification; 5-methoxycarbonylmethyl-2-thiouridine-tRNA biosynthesis.</text>
</comment>
<organism evidence="4 5">
    <name type="scientific">Syphacia muris</name>
    <dbReference type="NCBI Taxonomy" id="451379"/>
    <lineage>
        <taxon>Eukaryota</taxon>
        <taxon>Metazoa</taxon>
        <taxon>Ecdysozoa</taxon>
        <taxon>Nematoda</taxon>
        <taxon>Chromadorea</taxon>
        <taxon>Rhabditida</taxon>
        <taxon>Spirurina</taxon>
        <taxon>Oxyuridomorpha</taxon>
        <taxon>Oxyuroidea</taxon>
        <taxon>Oxyuridae</taxon>
        <taxon>Syphacia</taxon>
    </lineage>
</organism>
<protein>
    <recommendedName>
        <fullName evidence="3">Cytoplasmic tRNA 2-thiolation protein 2</fullName>
    </recommendedName>
</protein>
<dbReference type="Proteomes" id="UP000046393">
    <property type="component" value="Unplaced"/>
</dbReference>
<dbReference type="AlphaFoldDB" id="A0A0N5AKL3"/>
<evidence type="ECO:0000313" key="5">
    <source>
        <dbReference type="WBParaSite" id="SMUV_0000504001-mRNA-1"/>
    </source>
</evidence>
<dbReference type="GO" id="GO:0000049">
    <property type="term" value="F:tRNA binding"/>
    <property type="evidence" value="ECO:0007669"/>
    <property type="project" value="InterPro"/>
</dbReference>
<dbReference type="HAMAP" id="MF_03054">
    <property type="entry name" value="CTU2"/>
    <property type="match status" value="1"/>
</dbReference>
<reference evidence="5" key="1">
    <citation type="submission" date="2017-02" db="UniProtKB">
        <authorList>
            <consortium name="WormBaseParasite"/>
        </authorList>
    </citation>
    <scope>IDENTIFICATION</scope>
</reference>
<dbReference type="UniPathway" id="UPA00988"/>
<dbReference type="GO" id="GO:0016783">
    <property type="term" value="F:sulfurtransferase activity"/>
    <property type="evidence" value="ECO:0007669"/>
    <property type="project" value="TreeGrafter"/>
</dbReference>
<dbReference type="Gene3D" id="3.40.50.620">
    <property type="entry name" value="HUPs"/>
    <property type="match status" value="1"/>
</dbReference>
<dbReference type="GO" id="GO:0005829">
    <property type="term" value="C:cytosol"/>
    <property type="evidence" value="ECO:0007669"/>
    <property type="project" value="TreeGrafter"/>
</dbReference>
<dbReference type="GO" id="GO:0016779">
    <property type="term" value="F:nucleotidyltransferase activity"/>
    <property type="evidence" value="ECO:0007669"/>
    <property type="project" value="UniProtKB-UniRule"/>
</dbReference>
<comment type="subcellular location">
    <subcellularLocation>
        <location evidence="3">Cytoplasm</location>
    </subcellularLocation>
</comment>
<dbReference type="InterPro" id="IPR019407">
    <property type="entry name" value="CTU2"/>
</dbReference>
<dbReference type="GO" id="GO:0032447">
    <property type="term" value="P:protein urmylation"/>
    <property type="evidence" value="ECO:0007669"/>
    <property type="project" value="UniProtKB-UniRule"/>
</dbReference>
<proteinExistence type="inferred from homology"/>
<comment type="function">
    <text evidence="3">Plays a central role in 2-thiolation of mcm(5)S(2)U at tRNA wobble positions of tRNA(Lys), tRNA(Glu) and tRNA(Gln). May act by forming a heterodimer with NCS6/CTU1 that ligates sulfur from thiocarboxylated URM1 onto the uridine of tRNAs at wobble position.</text>
</comment>
<evidence type="ECO:0000256" key="2">
    <source>
        <dbReference type="ARBA" id="ARBA00022694"/>
    </source>
</evidence>
<dbReference type="InterPro" id="IPR014729">
    <property type="entry name" value="Rossmann-like_a/b/a_fold"/>
</dbReference>
<keyword evidence="2 3" id="KW-0819">tRNA processing</keyword>
<dbReference type="STRING" id="451379.A0A0N5AKL3"/>
<evidence type="ECO:0000313" key="4">
    <source>
        <dbReference type="Proteomes" id="UP000046393"/>
    </source>
</evidence>
<accession>A0A0N5AKL3</accession>
<keyword evidence="4" id="KW-1185">Reference proteome</keyword>
<dbReference type="WBParaSite" id="SMUV_0000504001-mRNA-1">
    <property type="protein sequence ID" value="SMUV_0000504001-mRNA-1"/>
    <property type="gene ID" value="SMUV_0000504001"/>
</dbReference>